<name>A0A8H5FKW1_9AGAR</name>
<protein>
    <submittedName>
        <fullName evidence="1">Uncharacterized protein</fullName>
    </submittedName>
</protein>
<sequence length="77" mass="8713">MKKRKRLNSETSSNIHGLSMFSQASDFVIHDMDVNDAGRDIIVNNNHYHYHYHLHNPQDTLRAYVAGAVTTAGIGLF</sequence>
<gene>
    <name evidence="1" type="ORF">D9611_007907</name>
</gene>
<dbReference type="AlphaFoldDB" id="A0A8H5FKW1"/>
<reference evidence="1 2" key="1">
    <citation type="journal article" date="2020" name="ISME J.">
        <title>Uncovering the hidden diversity of litter-decomposition mechanisms in mushroom-forming fungi.</title>
        <authorList>
            <person name="Floudas D."/>
            <person name="Bentzer J."/>
            <person name="Ahren D."/>
            <person name="Johansson T."/>
            <person name="Persson P."/>
            <person name="Tunlid A."/>
        </authorList>
    </citation>
    <scope>NUCLEOTIDE SEQUENCE [LARGE SCALE GENOMIC DNA]</scope>
    <source>
        <strain evidence="1 2">CBS 175.51</strain>
    </source>
</reference>
<organism evidence="1 2">
    <name type="scientific">Ephemerocybe angulata</name>
    <dbReference type="NCBI Taxonomy" id="980116"/>
    <lineage>
        <taxon>Eukaryota</taxon>
        <taxon>Fungi</taxon>
        <taxon>Dikarya</taxon>
        <taxon>Basidiomycota</taxon>
        <taxon>Agaricomycotina</taxon>
        <taxon>Agaricomycetes</taxon>
        <taxon>Agaricomycetidae</taxon>
        <taxon>Agaricales</taxon>
        <taxon>Agaricineae</taxon>
        <taxon>Psathyrellaceae</taxon>
        <taxon>Ephemerocybe</taxon>
    </lineage>
</organism>
<evidence type="ECO:0000313" key="1">
    <source>
        <dbReference type="EMBL" id="KAF5340362.1"/>
    </source>
</evidence>
<keyword evidence="2" id="KW-1185">Reference proteome</keyword>
<dbReference type="EMBL" id="JAACJK010000004">
    <property type="protein sequence ID" value="KAF5340362.1"/>
    <property type="molecule type" value="Genomic_DNA"/>
</dbReference>
<accession>A0A8H5FKW1</accession>
<dbReference type="Proteomes" id="UP000541558">
    <property type="component" value="Unassembled WGS sequence"/>
</dbReference>
<evidence type="ECO:0000313" key="2">
    <source>
        <dbReference type="Proteomes" id="UP000541558"/>
    </source>
</evidence>
<comment type="caution">
    <text evidence="1">The sequence shown here is derived from an EMBL/GenBank/DDBJ whole genome shotgun (WGS) entry which is preliminary data.</text>
</comment>
<proteinExistence type="predicted"/>